<evidence type="ECO:0000256" key="2">
    <source>
        <dbReference type="ARBA" id="ARBA00004305"/>
    </source>
</evidence>
<dbReference type="AlphaFoldDB" id="A0AAN9VNZ3"/>
<evidence type="ECO:0000256" key="10">
    <source>
        <dbReference type="ARBA" id="ARBA00023128"/>
    </source>
</evidence>
<dbReference type="PANTHER" id="PTHR21771:SF1">
    <property type="entry name" value="MITOCHONDRIA-EATING PROTEIN"/>
    <property type="match status" value="1"/>
</dbReference>
<comment type="caution">
    <text evidence="16">The sequence shown here is derived from an EMBL/GenBank/DDBJ whole genome shotgun (WGS) entry which is preliminary data.</text>
</comment>
<keyword evidence="6" id="KW-0963">Cytoplasm</keyword>
<evidence type="ECO:0000256" key="9">
    <source>
        <dbReference type="ARBA" id="ARBA00023121"/>
    </source>
</evidence>
<evidence type="ECO:0000313" key="17">
    <source>
        <dbReference type="Proteomes" id="UP001378592"/>
    </source>
</evidence>
<dbReference type="InterPro" id="IPR031981">
    <property type="entry name" value="MIEAP_C"/>
</dbReference>
<feature type="compositionally biased region" description="Low complexity" evidence="14">
    <location>
        <begin position="489"/>
        <end position="516"/>
    </location>
</feature>
<feature type="coiled-coil region" evidence="13">
    <location>
        <begin position="593"/>
        <end position="620"/>
    </location>
</feature>
<keyword evidence="9" id="KW-0446">Lipid-binding</keyword>
<keyword evidence="17" id="KW-1185">Reference proteome</keyword>
<evidence type="ECO:0000256" key="11">
    <source>
        <dbReference type="ARBA" id="ARBA00023136"/>
    </source>
</evidence>
<evidence type="ECO:0000256" key="6">
    <source>
        <dbReference type="ARBA" id="ARBA00022490"/>
    </source>
</evidence>
<evidence type="ECO:0000256" key="13">
    <source>
        <dbReference type="SAM" id="Coils"/>
    </source>
</evidence>
<feature type="region of interest" description="Disordered" evidence="14">
    <location>
        <begin position="489"/>
        <end position="535"/>
    </location>
</feature>
<feature type="region of interest" description="Disordered" evidence="14">
    <location>
        <begin position="35"/>
        <end position="99"/>
    </location>
</feature>
<dbReference type="EMBL" id="JAZDUA010000318">
    <property type="protein sequence ID" value="KAK7794794.1"/>
    <property type="molecule type" value="Genomic_DNA"/>
</dbReference>
<evidence type="ECO:0000256" key="4">
    <source>
        <dbReference type="ARBA" id="ARBA00008233"/>
    </source>
</evidence>
<organism evidence="16 17">
    <name type="scientific">Gryllus longicercus</name>
    <dbReference type="NCBI Taxonomy" id="2509291"/>
    <lineage>
        <taxon>Eukaryota</taxon>
        <taxon>Metazoa</taxon>
        <taxon>Ecdysozoa</taxon>
        <taxon>Arthropoda</taxon>
        <taxon>Hexapoda</taxon>
        <taxon>Insecta</taxon>
        <taxon>Pterygota</taxon>
        <taxon>Neoptera</taxon>
        <taxon>Polyneoptera</taxon>
        <taxon>Orthoptera</taxon>
        <taxon>Ensifera</taxon>
        <taxon>Gryllidea</taxon>
        <taxon>Grylloidea</taxon>
        <taxon>Gryllidae</taxon>
        <taxon>Gryllinae</taxon>
        <taxon>Gryllus</taxon>
    </lineage>
</organism>
<keyword evidence="8 13" id="KW-0175">Coiled coil</keyword>
<evidence type="ECO:0000256" key="3">
    <source>
        <dbReference type="ARBA" id="ARBA00004496"/>
    </source>
</evidence>
<comment type="similarity">
    <text evidence="4">Belongs to the MIEAP family.</text>
</comment>
<reference evidence="16 17" key="1">
    <citation type="submission" date="2024-03" db="EMBL/GenBank/DDBJ databases">
        <title>The genome assembly and annotation of the cricket Gryllus longicercus Weissman &amp; Gray.</title>
        <authorList>
            <person name="Szrajer S."/>
            <person name="Gray D."/>
            <person name="Ylla G."/>
        </authorList>
    </citation>
    <scope>NUCLEOTIDE SEQUENCE [LARGE SCALE GENOMIC DNA]</scope>
    <source>
        <strain evidence="16">DAG 2021-001</strain>
        <tissue evidence="16">Whole body minus gut</tissue>
    </source>
</reference>
<comment type="subcellular location">
    <subcellularLocation>
        <location evidence="3">Cytoplasm</location>
    </subcellularLocation>
    <subcellularLocation>
        <location evidence="2">Mitochondrion matrix</location>
    </subcellularLocation>
    <subcellularLocation>
        <location evidence="1">Mitochondrion outer membrane</location>
    </subcellularLocation>
</comment>
<dbReference type="GO" id="GO:0035695">
    <property type="term" value="P:mitophagy by internal vacuole formation"/>
    <property type="evidence" value="ECO:0007669"/>
    <property type="project" value="TreeGrafter"/>
</dbReference>
<accession>A0AAN9VNZ3</accession>
<dbReference type="GO" id="GO:0035694">
    <property type="term" value="P:mitochondrial protein catabolic process"/>
    <property type="evidence" value="ECO:0007669"/>
    <property type="project" value="InterPro"/>
</dbReference>
<evidence type="ECO:0000313" key="16">
    <source>
        <dbReference type="EMBL" id="KAK7794794.1"/>
    </source>
</evidence>
<feature type="region of interest" description="Disordered" evidence="14">
    <location>
        <begin position="441"/>
        <end position="464"/>
    </location>
</feature>
<protein>
    <recommendedName>
        <fullName evidence="5">Mitochondria-eating protein</fullName>
    </recommendedName>
    <alternativeName>
        <fullName evidence="12">Spermatogenesis-associated protein 18</fullName>
    </alternativeName>
</protein>
<feature type="compositionally biased region" description="Gly residues" evidence="14">
    <location>
        <begin position="62"/>
        <end position="77"/>
    </location>
</feature>
<feature type="domain" description="Mitochondria-eating protein C-terminal" evidence="15">
    <location>
        <begin position="647"/>
        <end position="854"/>
    </location>
</feature>
<keyword evidence="11" id="KW-0472">Membrane</keyword>
<evidence type="ECO:0000256" key="1">
    <source>
        <dbReference type="ARBA" id="ARBA00004294"/>
    </source>
</evidence>
<dbReference type="GO" id="GO:0005741">
    <property type="term" value="C:mitochondrial outer membrane"/>
    <property type="evidence" value="ECO:0007669"/>
    <property type="project" value="UniProtKB-SubCell"/>
</dbReference>
<keyword evidence="10" id="KW-0496">Mitochondrion</keyword>
<evidence type="ECO:0000256" key="14">
    <source>
        <dbReference type="SAM" id="MobiDB-lite"/>
    </source>
</evidence>
<dbReference type="InterPro" id="IPR026169">
    <property type="entry name" value="MIEAP"/>
</dbReference>
<sequence>MMNRLDKYYEPHPQQLLRRSHRALLMLPPPPLVEAGSGCAGSGTSRHSTWSSRGGAATNAPPGGGGTGGGGGGGSGGFAALERGERIRPERGARRSHVQKMQWRASRWVSGFPRGVSQDGEDEADDQFDTRVSSMTIADVSPRFAVKRILFLYENLQFREAANFINRLSHGTFKVILGDLPVDLFVESMPHSLSILEALYAKVFLSDGLDFSVKLLRPEGVVMQMVKFFSTQNAGVAGERDWEPAAPFVSSCKKLLKVIVLSDPKLKKLLQQRRRRLDKAIEGLGQHGLVGTTDETLTDLHDALRLEFQRVVETYKGALQKLEELSLGGAVAAGGVARGPAPVRASHQRQLSLRQPDIQERLIKNQTLLNVVEPARASCSLDILLGILQRRVDGDKEALFQFTQLRKEAGGQVAPDSVVAPVLMRFSHGCDQVLELMKEVAEDDEDSSDISGYHSDSDSAIMMSGNSPYVSKRARYNFLTRSVRSSSKSSARTSVLLSQQLSSSSGASSDQHSDPGAGPPSPPGSLGPAPAAPDDALKPRQLKLKKELHKLNSAGSATSCGAAAAAAVALPCCQGCQPRASLQVLPPSCDRETSALRAEMEALRAELSRANTRVQVLLESERHLKDRLASVASAPVSPCGGALSGGERLVRCYANLYTSARVDALDALDNLPPLKDADELKSKILFSVVVLAFRAAQSLLLLKKDHVRRVLHIPPPTQTPAGASLQSQVPSDPAAVELELSVASYLRRTVDNFDLSKSCEEVLSQIWATLYDYPCLKNCPGLVQYVKDAVRLAWSLVNQTPPYVLEYEQRMLRKDVHVRFHSSNQESDQIRTYLWPALLEGTGGPCVHKAVVIT</sequence>
<evidence type="ECO:0000256" key="12">
    <source>
        <dbReference type="ARBA" id="ARBA00032687"/>
    </source>
</evidence>
<gene>
    <name evidence="16" type="ORF">R5R35_004133</name>
</gene>
<evidence type="ECO:0000256" key="8">
    <source>
        <dbReference type="ARBA" id="ARBA00023054"/>
    </source>
</evidence>
<proteinExistence type="inferred from homology"/>
<keyword evidence="7" id="KW-1000">Mitochondrion outer membrane</keyword>
<evidence type="ECO:0000259" key="15">
    <source>
        <dbReference type="Pfam" id="PF16026"/>
    </source>
</evidence>
<dbReference type="Pfam" id="PF16026">
    <property type="entry name" value="MIEAP"/>
    <property type="match status" value="1"/>
</dbReference>
<evidence type="ECO:0000256" key="5">
    <source>
        <dbReference type="ARBA" id="ARBA00019863"/>
    </source>
</evidence>
<dbReference type="PANTHER" id="PTHR21771">
    <property type="entry name" value="MITOCHONDRIA-EATING PROTEIN-RELATED"/>
    <property type="match status" value="1"/>
</dbReference>
<dbReference type="Proteomes" id="UP001378592">
    <property type="component" value="Unassembled WGS sequence"/>
</dbReference>
<dbReference type="GO" id="GO:0005759">
    <property type="term" value="C:mitochondrial matrix"/>
    <property type="evidence" value="ECO:0007669"/>
    <property type="project" value="UniProtKB-SubCell"/>
</dbReference>
<name>A0AAN9VNZ3_9ORTH</name>
<evidence type="ECO:0000256" key="7">
    <source>
        <dbReference type="ARBA" id="ARBA00022787"/>
    </source>
</evidence>
<feature type="compositionally biased region" description="Basic and acidic residues" evidence="14">
    <location>
        <begin position="82"/>
        <end position="93"/>
    </location>
</feature>
<feature type="compositionally biased region" description="Polar residues" evidence="14">
    <location>
        <begin position="42"/>
        <end position="52"/>
    </location>
</feature>
<dbReference type="GO" id="GO:0008289">
    <property type="term" value="F:lipid binding"/>
    <property type="evidence" value="ECO:0007669"/>
    <property type="project" value="UniProtKB-KW"/>
</dbReference>